<feature type="compositionally biased region" description="Basic and acidic residues" evidence="1">
    <location>
        <begin position="1"/>
        <end position="17"/>
    </location>
</feature>
<evidence type="ECO:0000256" key="1">
    <source>
        <dbReference type="SAM" id="MobiDB-lite"/>
    </source>
</evidence>
<evidence type="ECO:0000313" key="3">
    <source>
        <dbReference type="Proteomes" id="UP001153714"/>
    </source>
</evidence>
<organism evidence="2 3">
    <name type="scientific">Diatraea saccharalis</name>
    <name type="common">sugarcane borer</name>
    <dbReference type="NCBI Taxonomy" id="40085"/>
    <lineage>
        <taxon>Eukaryota</taxon>
        <taxon>Metazoa</taxon>
        <taxon>Ecdysozoa</taxon>
        <taxon>Arthropoda</taxon>
        <taxon>Hexapoda</taxon>
        <taxon>Insecta</taxon>
        <taxon>Pterygota</taxon>
        <taxon>Neoptera</taxon>
        <taxon>Endopterygota</taxon>
        <taxon>Lepidoptera</taxon>
        <taxon>Glossata</taxon>
        <taxon>Ditrysia</taxon>
        <taxon>Pyraloidea</taxon>
        <taxon>Crambidae</taxon>
        <taxon>Crambinae</taxon>
        <taxon>Diatraea</taxon>
    </lineage>
</organism>
<dbReference type="Proteomes" id="UP001153714">
    <property type="component" value="Chromosome 9"/>
</dbReference>
<gene>
    <name evidence="2" type="ORF">DIATSA_LOCUS13936</name>
</gene>
<evidence type="ECO:0000313" key="2">
    <source>
        <dbReference type="EMBL" id="CAG9796775.1"/>
    </source>
</evidence>
<reference evidence="2" key="2">
    <citation type="submission" date="2022-10" db="EMBL/GenBank/DDBJ databases">
        <authorList>
            <consortium name="ENA_rothamsted_submissions"/>
            <consortium name="culmorum"/>
            <person name="King R."/>
        </authorList>
    </citation>
    <scope>NUCLEOTIDE SEQUENCE</scope>
</reference>
<proteinExistence type="predicted"/>
<protein>
    <submittedName>
        <fullName evidence="2">Uncharacterized protein</fullName>
    </submittedName>
</protein>
<accession>A0A9N9RFD3</accession>
<dbReference type="EMBL" id="OU893340">
    <property type="protein sequence ID" value="CAG9796775.1"/>
    <property type="molecule type" value="Genomic_DNA"/>
</dbReference>
<keyword evidence="3" id="KW-1185">Reference proteome</keyword>
<sequence length="2416" mass="274360">MDAKDLRIEPAHGDRSNDVSSKYIGTTIPCSNKNFTEVSSNPLAKQDTPTSRPCAVIGPDRVLPPPINTDIYLKKNNYESWPPAESAFRHTSEYPHKTYQNPIRNISPRQTFQENMQRIMVAPTYNSVKTNEDANFALDKSAPSDKSNQLGGLTEPKYCDVPYSINHLNDNQKNSEMCVSNVSNPKNCPPIWHPSGVNIRPARPYGIPELYQFPDYASCAGPRSMSIPRPPRNINEDNSHLFPETFYHHGNIRFKPYPNVKERYAQTRYEYVNNYPNPFHPPPPFPRNKYDLQKPLSTHSSYPQVPMKYLDNRVNDPVIDGYQRSNQQINYSTPYQNQMLHPAFGAVLPNGMQSKLYPYPSDKTMHANKLPYENNKLYLDYDNQNKNYPIPENYYMNDIARPHVKSQVIVPNYPTINMQPIPPHAYYRKESHLPKGYEYISHIRHDPNINSSNHITRMTPQFSPNGIAFSPSDIDRQTSNDSSHHQAVEDCGYLGHSATGSVRSGMHRIMQNDIHRRYSYQPMVRTSPFATKLQSNPKDKKGIDVRQFLQMWSEGDDENANSTKEASVNYNHGSNKSSNQFEDKTQEQLYVLGLVNVPSEELDKYEHIQKVSKLPDNIKGYNNIELLKHFEEAIESSNLNNFNVNKTSTSRNFQTPKNIVTDKTIPVRPVSPLDVEAKISQSVIHKEVGCNFEIKPCSPEMLNVEVAAPVRNILEERVIEKVSNPYQSPVLSNIPDNGRNCNVSKQVIMMNDNSKIPSCNLINTPCLNNDVANVIRADYSLQDLESNSGVCLASLPRLDNDIELSFPEVNQQFINANKDTVVTSKDIKRTLEDHKSNLINKSEKSSYVNEKEVSKLSKYRKNKKAESEVKEQVSLSNSTLIRTDSVIIKNPENVKILEENSENLEKDHNLNLSPSIMLHCEIEDKSDNHVKEQENDMAIDFSLSKSVCDTKNQISCTNGINNCDLRKTDMIPIIEKDILQSNDNIMDFDPYNVKVISSEISIKENMNLSNQHGNKSNHTENVIQTIMDEHLPQEVSEMDARKLLDQTDPTLESDLSECSLNNLKTNNESNIYDNSVNDIEVIKTSISSTDMNQEIIDKTNDKSDIYDDTVNDIEVIKTLIPSTDMNQEIIDETNSGKYEILTTNNAFNLSSTESNGDSNKIEISKEKFVSVINKAEISNQNVDINRVSTNRNNSEIESKKQNENVSNDQDFTDNLHGTIDEKCNFNTPKYSAYESDNFNVTCDNVINICQIKSCNLKKELFSPWIQKLIRHSDIIQKNEHRTEGVKELSIAKHNSINEFSASTTSEDNPAECLLSSNNIDALVNIVTKNTLNKNLCFDEDKHKNISYIEPIQSIKTPGDMNENTFHTTYENEDNKPVVHVEHTTQNPSSNISSGKSNNLCEVINEGTDFPKQSDSVQLPIPSTKNCNVFIEVKNKVTCLTEKCDEILPLNISTKIKSNVSNANSKDENKMAVDCAEQSEVIHSSHIAPEIPKNMLENHSKIKDKTTHQCEITITHSNENGKEHENKNCNAEQNQVDQSPVTSQDIGNLYIKDIENAKKIVVLSERDKLISSQVPLFKPIAEEHNNVTNDDLECDNKVTCNTTLLEVDHSPNFTNEANKKAGSKEHDAEDVPEQCKEFQPLENIAEKNSIADEIFENESKNLRSAGKSEVNVLPTFISDTSSDQCPGDCEPKHRKNTLNFTEEILSSQTKNEQLHNSCNLGIETKKQEKRVLDTEKCEVIQLPLISTEKSKHSCSKDESKVEDKNTFAYETADRDSKTFLETDTLNTLSEQDESSMQNACDEIKPNLSYPFENRRPTLKRSLSDSAIALINDMSEETENGASTWSKRRRKNKDLVNICDPRFITEHICDSQTNRRNSISSIYNDENLSFCILIDDNCIITQEDEDKICFAEISEEDLPDVQESHIGESMIPPAEILLCSEENNGDLAETFVLEISDESAMNKSWVDDIGCIETVVSDDVTQDVSLSASSSSKGENLSDNDTSNIFNGTYEHTEKVKYIYGDKMCNDDAEFVETLYRTPQMNVNKTLSNRESHSTDEYEECIETNPKTKSLESNNDFFIDNEPRDILDLENSNTDTLYNNDHFIEMKANFLEDCSFDNKTDIESVADNITKTQDATVNSCESSVDNVFSYNQESDSLIFQTPSSPEVSSTTSEEKNSILLKITNHKGMRTSQLNETIIENSSNNCCKFTENINYKNYTNSSKSGPLITKGAQKYIPPSIEPLVDLKVKLPLPPQSLLKLKQLKIARAMPKQNVNNKKEIAKKIKPKFEDVLKSIDEIQFKKHKEKSKKSKKPVPKVIIKKNENGSHYARVTNNYFNPDLTGRKWQPWVFIEKNSFIDKMATKKKTKAIFNHRKKTYVLADKFQKYKSAPSAKFIISQPKLDDLSMGHLKYTIKLKHTY</sequence>
<feature type="region of interest" description="Disordered" evidence="1">
    <location>
        <begin position="1"/>
        <end position="20"/>
    </location>
</feature>
<name>A0A9N9RFD3_9NEOP</name>
<dbReference type="OrthoDB" id="6784780at2759"/>
<reference evidence="2" key="1">
    <citation type="submission" date="2021-12" db="EMBL/GenBank/DDBJ databases">
        <authorList>
            <person name="King R."/>
        </authorList>
    </citation>
    <scope>NUCLEOTIDE SEQUENCE</scope>
</reference>